<dbReference type="InterPro" id="IPR028963">
    <property type="entry name" value="Imm9"/>
</dbReference>
<reference evidence="1 2" key="1">
    <citation type="submission" date="2024-09" db="EMBL/GenBank/DDBJ databases">
        <authorList>
            <person name="Sun Q."/>
            <person name="Mori K."/>
        </authorList>
    </citation>
    <scope>NUCLEOTIDE SEQUENCE [LARGE SCALE GENOMIC DNA]</scope>
    <source>
        <strain evidence="1 2">CGMCC 1.12926</strain>
    </source>
</reference>
<proteinExistence type="predicted"/>
<name>A0ABV6BPT7_9FLAO</name>
<sequence>MEITFNHNFYVLNIDENFNYDFLESQIIDKLTNYYYPKTFKDLFISEKGNNIEALEFNLIYNNVEKILLYKKKRAKSTLKQLSFTFHIPVPKNSDVTWGIPDENFLSNNIMSKILLDDFEILDYPEYENCSNIEDYFIQSIILGIKKTVGEIPIQ</sequence>
<dbReference type="EMBL" id="JBHLYW010000008">
    <property type="protein sequence ID" value="MFC0077483.1"/>
    <property type="molecule type" value="Genomic_DNA"/>
</dbReference>
<dbReference type="RefSeq" id="WP_379684976.1">
    <property type="nucleotide sequence ID" value="NZ_JBHLYW010000008.1"/>
</dbReference>
<comment type="caution">
    <text evidence="1">The sequence shown here is derived from an EMBL/GenBank/DDBJ whole genome shotgun (WGS) entry which is preliminary data.</text>
</comment>
<dbReference type="Pfam" id="PF15587">
    <property type="entry name" value="Imm9"/>
    <property type="match status" value="1"/>
</dbReference>
<gene>
    <name evidence="1" type="primary">imm9</name>
    <name evidence="1" type="ORF">ACFFLS_10555</name>
</gene>
<accession>A0ABV6BPT7</accession>
<dbReference type="Proteomes" id="UP001589734">
    <property type="component" value="Unassembled WGS sequence"/>
</dbReference>
<evidence type="ECO:0000313" key="2">
    <source>
        <dbReference type="Proteomes" id="UP001589734"/>
    </source>
</evidence>
<keyword evidence="2" id="KW-1185">Reference proteome</keyword>
<organism evidence="1 2">
    <name type="scientific">Flavobacterium procerum</name>
    <dbReference type="NCBI Taxonomy" id="1455569"/>
    <lineage>
        <taxon>Bacteria</taxon>
        <taxon>Pseudomonadati</taxon>
        <taxon>Bacteroidota</taxon>
        <taxon>Flavobacteriia</taxon>
        <taxon>Flavobacteriales</taxon>
        <taxon>Flavobacteriaceae</taxon>
        <taxon>Flavobacterium</taxon>
    </lineage>
</organism>
<evidence type="ECO:0000313" key="1">
    <source>
        <dbReference type="EMBL" id="MFC0077483.1"/>
    </source>
</evidence>
<protein>
    <submittedName>
        <fullName evidence="1">Imm9 family immunity protein</fullName>
    </submittedName>
</protein>